<proteinExistence type="predicted"/>
<dbReference type="EMBL" id="JAWZYT010000309">
    <property type="protein sequence ID" value="KAK4324975.1"/>
    <property type="molecule type" value="Genomic_DNA"/>
</dbReference>
<evidence type="ECO:0000313" key="2">
    <source>
        <dbReference type="Proteomes" id="UP001292094"/>
    </source>
</evidence>
<dbReference type="AlphaFoldDB" id="A0AAE1QDQ6"/>
<accession>A0AAE1QDQ6</accession>
<reference evidence="1" key="1">
    <citation type="submission" date="2023-11" db="EMBL/GenBank/DDBJ databases">
        <title>Genome assemblies of two species of porcelain crab, Petrolisthes cinctipes and Petrolisthes manimaculis (Anomura: Porcellanidae).</title>
        <authorList>
            <person name="Angst P."/>
        </authorList>
    </citation>
    <scope>NUCLEOTIDE SEQUENCE</scope>
    <source>
        <strain evidence="1">PB745_02</strain>
        <tissue evidence="1">Gill</tissue>
    </source>
</reference>
<organism evidence="1 2">
    <name type="scientific">Petrolisthes manimaculis</name>
    <dbReference type="NCBI Taxonomy" id="1843537"/>
    <lineage>
        <taxon>Eukaryota</taxon>
        <taxon>Metazoa</taxon>
        <taxon>Ecdysozoa</taxon>
        <taxon>Arthropoda</taxon>
        <taxon>Crustacea</taxon>
        <taxon>Multicrustacea</taxon>
        <taxon>Malacostraca</taxon>
        <taxon>Eumalacostraca</taxon>
        <taxon>Eucarida</taxon>
        <taxon>Decapoda</taxon>
        <taxon>Pleocyemata</taxon>
        <taxon>Anomura</taxon>
        <taxon>Galatheoidea</taxon>
        <taxon>Porcellanidae</taxon>
        <taxon>Petrolisthes</taxon>
    </lineage>
</organism>
<dbReference type="Proteomes" id="UP001292094">
    <property type="component" value="Unassembled WGS sequence"/>
</dbReference>
<evidence type="ECO:0000313" key="1">
    <source>
        <dbReference type="EMBL" id="KAK4324975.1"/>
    </source>
</evidence>
<gene>
    <name evidence="1" type="ORF">Pmani_004433</name>
</gene>
<comment type="caution">
    <text evidence="1">The sequence shown here is derived from an EMBL/GenBank/DDBJ whole genome shotgun (WGS) entry which is preliminary data.</text>
</comment>
<sequence>MGSCQEGRVDPGTYQITWYHWEGSAKYLGAYFGSSLNLPGYDGRGGIISALISDLTTTRDRARDELGLLTTAQPCPEMDKKGLVLIPNASERGRRLC</sequence>
<name>A0AAE1QDQ6_9EUCA</name>
<protein>
    <submittedName>
        <fullName evidence="1">Uncharacterized protein</fullName>
    </submittedName>
</protein>
<keyword evidence="2" id="KW-1185">Reference proteome</keyword>